<accession>A0A381Y706</accession>
<proteinExistence type="predicted"/>
<dbReference type="AlphaFoldDB" id="A0A381Y706"/>
<reference evidence="1" key="1">
    <citation type="submission" date="2018-05" db="EMBL/GenBank/DDBJ databases">
        <authorList>
            <person name="Lanie J.A."/>
            <person name="Ng W.-L."/>
            <person name="Kazmierczak K.M."/>
            <person name="Andrzejewski T.M."/>
            <person name="Davidsen T.M."/>
            <person name="Wayne K.J."/>
            <person name="Tettelin H."/>
            <person name="Glass J.I."/>
            <person name="Rusch D."/>
            <person name="Podicherti R."/>
            <person name="Tsui H.-C.T."/>
            <person name="Winkler M.E."/>
        </authorList>
    </citation>
    <scope>NUCLEOTIDE SEQUENCE</scope>
</reference>
<organism evidence="1">
    <name type="scientific">marine metagenome</name>
    <dbReference type="NCBI Taxonomy" id="408172"/>
    <lineage>
        <taxon>unclassified sequences</taxon>
        <taxon>metagenomes</taxon>
        <taxon>ecological metagenomes</taxon>
    </lineage>
</organism>
<name>A0A381Y706_9ZZZZ</name>
<evidence type="ECO:0000313" key="1">
    <source>
        <dbReference type="EMBL" id="SVA72886.1"/>
    </source>
</evidence>
<protein>
    <submittedName>
        <fullName evidence="1">Uncharacterized protein</fullName>
    </submittedName>
</protein>
<gene>
    <name evidence="1" type="ORF">METZ01_LOCUS125740</name>
</gene>
<dbReference type="EMBL" id="UINC01017549">
    <property type="protein sequence ID" value="SVA72886.1"/>
    <property type="molecule type" value="Genomic_DNA"/>
</dbReference>
<sequence length="31" mass="3597">MKSGFTWMNGNTLDFESTQIMRDLTSRQMGL</sequence>